<evidence type="ECO:0000256" key="2">
    <source>
        <dbReference type="ARBA" id="ARBA00022475"/>
    </source>
</evidence>
<keyword evidence="3 6" id="KW-0812">Transmembrane</keyword>
<dbReference type="InterPro" id="IPR017039">
    <property type="entry name" value="Virul_fac_BrkB"/>
</dbReference>
<dbReference type="Pfam" id="PF03631">
    <property type="entry name" value="Virul_fac_BrkB"/>
    <property type="match status" value="1"/>
</dbReference>
<dbReference type="PANTHER" id="PTHR30213:SF0">
    <property type="entry name" value="UPF0761 MEMBRANE PROTEIN YIHY"/>
    <property type="match status" value="1"/>
</dbReference>
<keyword evidence="5 6" id="KW-0472">Membrane</keyword>
<evidence type="ECO:0000256" key="5">
    <source>
        <dbReference type="ARBA" id="ARBA00023136"/>
    </source>
</evidence>
<comment type="caution">
    <text evidence="7">The sequence shown here is derived from an EMBL/GenBank/DDBJ whole genome shotgun (WGS) entry which is preliminary data.</text>
</comment>
<accession>A0ABT4X3C7</accession>
<dbReference type="Proteomes" id="UP001211894">
    <property type="component" value="Unassembled WGS sequence"/>
</dbReference>
<sequence>MNFLKELAGRFLFHEGPSKSAELAYFFLLSLFPFMIFLITLVGYLPVQQEDIIAVFKQYAPKGTMPVINETLNTGNRGLLSFGIIAALWSASNGIGAIVGAFNHAYEVKENRSFLMIRLTSLLLTVAMVITILIALLLPVFGRAIGDFIASIDGTPAMFLTAWSALRWIISPLILFIVFTALYFFAPNERLSFKFVFPGACAATIGWILVSILFSYYVSEIANYSATYGSLGGIIVLMIWFYLSGMMIIIGGEINALLHKNSAHRAS</sequence>
<evidence type="ECO:0000256" key="3">
    <source>
        <dbReference type="ARBA" id="ARBA00022692"/>
    </source>
</evidence>
<keyword evidence="4 6" id="KW-1133">Transmembrane helix</keyword>
<evidence type="ECO:0000256" key="1">
    <source>
        <dbReference type="ARBA" id="ARBA00004651"/>
    </source>
</evidence>
<proteinExistence type="predicted"/>
<evidence type="ECO:0000313" key="8">
    <source>
        <dbReference type="Proteomes" id="UP001211894"/>
    </source>
</evidence>
<comment type="subcellular location">
    <subcellularLocation>
        <location evidence="1">Cell membrane</location>
        <topology evidence="1">Multi-pass membrane protein</topology>
    </subcellularLocation>
</comment>
<feature type="transmembrane region" description="Helical" evidence="6">
    <location>
        <begin position="23"/>
        <end position="45"/>
    </location>
</feature>
<keyword evidence="2" id="KW-1003">Cell membrane</keyword>
<reference evidence="7 8" key="1">
    <citation type="submission" date="2023-01" db="EMBL/GenBank/DDBJ databases">
        <title>Bacillus changyiensis sp. nov., isolated from a coastal deposit.</title>
        <authorList>
            <person name="Xiao G."/>
            <person name="Lai Q."/>
            <person name="Hu Z."/>
            <person name="Shao Z."/>
        </authorList>
    </citation>
    <scope>NUCLEOTIDE SEQUENCE [LARGE SCALE GENOMIC DNA]</scope>
    <source>
        <strain evidence="7 8">CLL-7-23</strain>
    </source>
</reference>
<keyword evidence="8" id="KW-1185">Reference proteome</keyword>
<dbReference type="EMBL" id="JAQKAB010000005">
    <property type="protein sequence ID" value="MDA7026693.1"/>
    <property type="molecule type" value="Genomic_DNA"/>
</dbReference>
<evidence type="ECO:0000256" key="4">
    <source>
        <dbReference type="ARBA" id="ARBA00022989"/>
    </source>
</evidence>
<gene>
    <name evidence="7" type="ORF">PJ311_08740</name>
</gene>
<feature type="transmembrane region" description="Helical" evidence="6">
    <location>
        <begin position="122"/>
        <end position="145"/>
    </location>
</feature>
<dbReference type="PIRSF" id="PIRSF035875">
    <property type="entry name" value="RNase_BN"/>
    <property type="match status" value="1"/>
</dbReference>
<evidence type="ECO:0000256" key="6">
    <source>
        <dbReference type="SAM" id="Phobius"/>
    </source>
</evidence>
<feature type="transmembrane region" description="Helical" evidence="6">
    <location>
        <begin position="195"/>
        <end position="218"/>
    </location>
</feature>
<name>A0ABT4X3C7_9BACI</name>
<dbReference type="NCBIfam" id="TIGR00765">
    <property type="entry name" value="yihY_not_rbn"/>
    <property type="match status" value="1"/>
</dbReference>
<organism evidence="7 8">
    <name type="scientific">Bacillus changyiensis</name>
    <dbReference type="NCBI Taxonomy" id="3004103"/>
    <lineage>
        <taxon>Bacteria</taxon>
        <taxon>Bacillati</taxon>
        <taxon>Bacillota</taxon>
        <taxon>Bacilli</taxon>
        <taxon>Bacillales</taxon>
        <taxon>Bacillaceae</taxon>
        <taxon>Bacillus</taxon>
    </lineage>
</organism>
<feature type="transmembrane region" description="Helical" evidence="6">
    <location>
        <begin position="79"/>
        <end position="102"/>
    </location>
</feature>
<feature type="transmembrane region" description="Helical" evidence="6">
    <location>
        <begin position="230"/>
        <end position="250"/>
    </location>
</feature>
<dbReference type="PANTHER" id="PTHR30213">
    <property type="entry name" value="INNER MEMBRANE PROTEIN YHJD"/>
    <property type="match status" value="1"/>
</dbReference>
<evidence type="ECO:0000313" key="7">
    <source>
        <dbReference type="EMBL" id="MDA7026693.1"/>
    </source>
</evidence>
<feature type="transmembrane region" description="Helical" evidence="6">
    <location>
        <begin position="165"/>
        <end position="186"/>
    </location>
</feature>
<protein>
    <submittedName>
        <fullName evidence="7">YihY family inner membrane protein</fullName>
    </submittedName>
</protein>
<dbReference type="RefSeq" id="WP_271340712.1">
    <property type="nucleotide sequence ID" value="NZ_JAQKAB010000005.1"/>
</dbReference>